<comment type="caution">
    <text evidence="2">The sequence shown here is derived from an EMBL/GenBank/DDBJ whole genome shotgun (WGS) entry which is preliminary data.</text>
</comment>
<dbReference type="InParanoid" id="M0MBC7"/>
<dbReference type="STRING" id="1227455.C449_15963"/>
<reference evidence="2 3" key="1">
    <citation type="journal article" date="2014" name="PLoS Genet.">
        <title>Phylogenetically driven sequencing of extremely halophilic archaea reveals strategies for static and dynamic osmo-response.</title>
        <authorList>
            <person name="Becker E.A."/>
            <person name="Seitzer P.M."/>
            <person name="Tritt A."/>
            <person name="Larsen D."/>
            <person name="Krusor M."/>
            <person name="Yao A.I."/>
            <person name="Wu D."/>
            <person name="Madern D."/>
            <person name="Eisen J.A."/>
            <person name="Darling A.E."/>
            <person name="Facciotti M.T."/>
        </authorList>
    </citation>
    <scope>NUCLEOTIDE SEQUENCE [LARGE SCALE GENOMIC DNA]</scope>
    <source>
        <strain evidence="2 3">DSM 5350</strain>
    </source>
</reference>
<organism evidence="2 3">
    <name type="scientific">Halococcus saccharolyticus DSM 5350</name>
    <dbReference type="NCBI Taxonomy" id="1227455"/>
    <lineage>
        <taxon>Archaea</taxon>
        <taxon>Methanobacteriati</taxon>
        <taxon>Methanobacteriota</taxon>
        <taxon>Stenosarchaea group</taxon>
        <taxon>Halobacteria</taxon>
        <taxon>Halobacteriales</taxon>
        <taxon>Halococcaceae</taxon>
        <taxon>Halococcus</taxon>
    </lineage>
</organism>
<dbReference type="PATRIC" id="fig|1227455.4.peg.3246"/>
<protein>
    <submittedName>
        <fullName evidence="2">Uncharacterized protein</fullName>
    </submittedName>
</protein>
<evidence type="ECO:0000256" key="1">
    <source>
        <dbReference type="SAM" id="MobiDB-lite"/>
    </source>
</evidence>
<dbReference type="Proteomes" id="UP000011669">
    <property type="component" value="Unassembled WGS sequence"/>
</dbReference>
<feature type="region of interest" description="Disordered" evidence="1">
    <location>
        <begin position="454"/>
        <end position="478"/>
    </location>
</feature>
<accession>M0MBC7</accession>
<gene>
    <name evidence="2" type="ORF">C449_15963</name>
</gene>
<feature type="compositionally biased region" description="Polar residues" evidence="1">
    <location>
        <begin position="462"/>
        <end position="478"/>
    </location>
</feature>
<dbReference type="RefSeq" id="WP_006079046.1">
    <property type="nucleotide sequence ID" value="NZ_AOMD01000033.1"/>
</dbReference>
<dbReference type="EMBL" id="AOMD01000033">
    <property type="protein sequence ID" value="EMA42653.1"/>
    <property type="molecule type" value="Genomic_DNA"/>
</dbReference>
<proteinExistence type="predicted"/>
<sequence length="478" mass="49986">MSDTGVTFGGAMGATYGGATGSVYGGTETEITPTPARGATFSGPAGATYGGVTGALYSTEKSADQLLAATDSWGLVVEPTPAPGTTSDRLLFTTTGSERDADGALLSFSATDEALAASSIQVEFAAEPRLFRFAESNWVLGFDGDRVLSGQFEAPDADTGSQQAQITGFGPLQRLKSGGVEASYQGIAAWRAIREFAAEHITPRTDGEIRVVVVPPEPVRGERVARIPADAPLEVSGTPLSAFAELCGYAGMVWSVDYSERGPGVLVEVFLPGTQVREARWTAEQGGVSPQLDTGDYHTDVVVHGADYPAQARRYRGEASAPGMEARAITGGERKVFEVTKPGLASDAACREFAISKLDELRGSYQISGDIDALPGIVGDLVPGHTHRVSEFDTAAPEPLSPVVLPLRSVEYSYAAGEANRTLSFGALDDGVIGTLLSRDDPPLALRGLARLGDGTEFGDGASNSRDAYSSQYPNAYP</sequence>
<dbReference type="AlphaFoldDB" id="M0MBC7"/>
<name>M0MBC7_9EURY</name>
<evidence type="ECO:0000313" key="3">
    <source>
        <dbReference type="Proteomes" id="UP000011669"/>
    </source>
</evidence>
<keyword evidence="3" id="KW-1185">Reference proteome</keyword>
<evidence type="ECO:0000313" key="2">
    <source>
        <dbReference type="EMBL" id="EMA42653.1"/>
    </source>
</evidence>